<dbReference type="PROSITE" id="PS51257">
    <property type="entry name" value="PROKAR_LIPOPROTEIN"/>
    <property type="match status" value="1"/>
</dbReference>
<name>A0A173UNF2_9FIRM</name>
<dbReference type="AlphaFoldDB" id="A0A173UNF2"/>
<dbReference type="EMBL" id="CYXX01000016">
    <property type="protein sequence ID" value="CUN15876.1"/>
    <property type="molecule type" value="Genomic_DNA"/>
</dbReference>
<reference evidence="1 2" key="1">
    <citation type="submission" date="2015-09" db="EMBL/GenBank/DDBJ databases">
        <authorList>
            <consortium name="Pathogen Informatics"/>
        </authorList>
    </citation>
    <scope>NUCLEOTIDE SEQUENCE [LARGE SCALE GENOMIC DNA]</scope>
    <source>
        <strain evidence="1 2">2789STDY5608887</strain>
    </source>
</reference>
<dbReference type="RefSeq" id="WP_278334928.1">
    <property type="nucleotide sequence ID" value="NZ_CYXX01000016.1"/>
</dbReference>
<organism evidence="1 2">
    <name type="scientific">Roseburia inulinivorans</name>
    <dbReference type="NCBI Taxonomy" id="360807"/>
    <lineage>
        <taxon>Bacteria</taxon>
        <taxon>Bacillati</taxon>
        <taxon>Bacillota</taxon>
        <taxon>Clostridia</taxon>
        <taxon>Lachnospirales</taxon>
        <taxon>Lachnospiraceae</taxon>
        <taxon>Roseburia</taxon>
    </lineage>
</organism>
<evidence type="ECO:0000313" key="1">
    <source>
        <dbReference type="EMBL" id="CUN15876.1"/>
    </source>
</evidence>
<dbReference type="Proteomes" id="UP000095453">
    <property type="component" value="Unassembled WGS sequence"/>
</dbReference>
<gene>
    <name evidence="1" type="ORF">ERS852444_02141</name>
</gene>
<accession>A0A173UNF2</accession>
<protein>
    <submittedName>
        <fullName evidence="1">Uncharacterized protein</fullName>
    </submittedName>
</protein>
<evidence type="ECO:0000313" key="2">
    <source>
        <dbReference type="Proteomes" id="UP000095453"/>
    </source>
</evidence>
<proteinExistence type="predicted"/>
<sequence length="42" mass="4545">MKIIGIVVSIITGALLLMALAACIAVVRAEECMRAIEEMKRL</sequence>